<name>A0A9J6HD09_HAELO</name>
<protein>
    <submittedName>
        <fullName evidence="2">Uncharacterized protein</fullName>
    </submittedName>
</protein>
<dbReference type="EMBL" id="JABSTR010003042">
    <property type="protein sequence ID" value="KAH9384752.1"/>
    <property type="molecule type" value="Genomic_DNA"/>
</dbReference>
<evidence type="ECO:0000256" key="1">
    <source>
        <dbReference type="SAM" id="MobiDB-lite"/>
    </source>
</evidence>
<proteinExistence type="predicted"/>
<comment type="caution">
    <text evidence="2">The sequence shown here is derived from an EMBL/GenBank/DDBJ whole genome shotgun (WGS) entry which is preliminary data.</text>
</comment>
<feature type="region of interest" description="Disordered" evidence="1">
    <location>
        <begin position="1"/>
        <end position="44"/>
    </location>
</feature>
<evidence type="ECO:0000313" key="2">
    <source>
        <dbReference type="EMBL" id="KAH9384752.1"/>
    </source>
</evidence>
<dbReference type="Proteomes" id="UP000821853">
    <property type="component" value="Unassembled WGS sequence"/>
</dbReference>
<keyword evidence="3" id="KW-1185">Reference proteome</keyword>
<sequence>MVEGGVPIKDMPPPTTPLRPASTAETVRLAGGPEPPPLEEDAAPSQLVVPDEVPPCPLGLMWEMQLEQMRQAGVTCSWDLPS</sequence>
<evidence type="ECO:0000313" key="3">
    <source>
        <dbReference type="Proteomes" id="UP000821853"/>
    </source>
</evidence>
<dbReference type="AlphaFoldDB" id="A0A9J6HD09"/>
<organism evidence="2 3">
    <name type="scientific">Haemaphysalis longicornis</name>
    <name type="common">Bush tick</name>
    <dbReference type="NCBI Taxonomy" id="44386"/>
    <lineage>
        <taxon>Eukaryota</taxon>
        <taxon>Metazoa</taxon>
        <taxon>Ecdysozoa</taxon>
        <taxon>Arthropoda</taxon>
        <taxon>Chelicerata</taxon>
        <taxon>Arachnida</taxon>
        <taxon>Acari</taxon>
        <taxon>Parasitiformes</taxon>
        <taxon>Ixodida</taxon>
        <taxon>Ixodoidea</taxon>
        <taxon>Ixodidae</taxon>
        <taxon>Haemaphysalinae</taxon>
        <taxon>Haemaphysalis</taxon>
    </lineage>
</organism>
<dbReference type="VEuPathDB" id="VectorBase:HLOH_053511"/>
<gene>
    <name evidence="2" type="ORF">HPB48_026765</name>
</gene>
<reference evidence="2 3" key="1">
    <citation type="journal article" date="2020" name="Cell">
        <title>Large-Scale Comparative Analyses of Tick Genomes Elucidate Their Genetic Diversity and Vector Capacities.</title>
        <authorList>
            <consortium name="Tick Genome and Microbiome Consortium (TIGMIC)"/>
            <person name="Jia N."/>
            <person name="Wang J."/>
            <person name="Shi W."/>
            <person name="Du L."/>
            <person name="Sun Y."/>
            <person name="Zhan W."/>
            <person name="Jiang J.F."/>
            <person name="Wang Q."/>
            <person name="Zhang B."/>
            <person name="Ji P."/>
            <person name="Bell-Sakyi L."/>
            <person name="Cui X.M."/>
            <person name="Yuan T.T."/>
            <person name="Jiang B.G."/>
            <person name="Yang W.F."/>
            <person name="Lam T.T."/>
            <person name="Chang Q.C."/>
            <person name="Ding S.J."/>
            <person name="Wang X.J."/>
            <person name="Zhu J.G."/>
            <person name="Ruan X.D."/>
            <person name="Zhao L."/>
            <person name="Wei J.T."/>
            <person name="Ye R.Z."/>
            <person name="Que T.C."/>
            <person name="Du C.H."/>
            <person name="Zhou Y.H."/>
            <person name="Cheng J.X."/>
            <person name="Dai P.F."/>
            <person name="Guo W.B."/>
            <person name="Han X.H."/>
            <person name="Huang E.J."/>
            <person name="Li L.F."/>
            <person name="Wei W."/>
            <person name="Gao Y.C."/>
            <person name="Liu J.Z."/>
            <person name="Shao H.Z."/>
            <person name="Wang X."/>
            <person name="Wang C.C."/>
            <person name="Yang T.C."/>
            <person name="Huo Q.B."/>
            <person name="Li W."/>
            <person name="Chen H.Y."/>
            <person name="Chen S.E."/>
            <person name="Zhou L.G."/>
            <person name="Ni X.B."/>
            <person name="Tian J.H."/>
            <person name="Sheng Y."/>
            <person name="Liu T."/>
            <person name="Pan Y.S."/>
            <person name="Xia L.Y."/>
            <person name="Li J."/>
            <person name="Zhao F."/>
            <person name="Cao W.C."/>
        </authorList>
    </citation>
    <scope>NUCLEOTIDE SEQUENCE [LARGE SCALE GENOMIC DNA]</scope>
    <source>
        <strain evidence="2">HaeL-2018</strain>
    </source>
</reference>
<accession>A0A9J6HD09</accession>